<dbReference type="OMA" id="NPPIALI"/>
<evidence type="ECO:0000259" key="4">
    <source>
        <dbReference type="Pfam" id="PF26168"/>
    </source>
</evidence>
<dbReference type="FunFam" id="3.40.50.2000:FF:000143">
    <property type="entry name" value="UDP-glycosyltransferase 89B1"/>
    <property type="match status" value="1"/>
</dbReference>
<dbReference type="Proteomes" id="UP000029120">
    <property type="component" value="Chromosome 8"/>
</dbReference>
<dbReference type="GO" id="GO:0035251">
    <property type="term" value="F:UDP-glucosyltransferase activity"/>
    <property type="evidence" value="ECO:0007669"/>
    <property type="project" value="TreeGrafter"/>
</dbReference>
<dbReference type="OrthoDB" id="5835829at2759"/>
<dbReference type="Pfam" id="PF26168">
    <property type="entry name" value="Glyco_transf_N"/>
    <property type="match status" value="1"/>
</dbReference>
<evidence type="ECO:0000256" key="2">
    <source>
        <dbReference type="ARBA" id="ARBA00022676"/>
    </source>
</evidence>
<dbReference type="Pfam" id="PF00201">
    <property type="entry name" value="UDPGT"/>
    <property type="match status" value="1"/>
</dbReference>
<keyword evidence="6" id="KW-1185">Reference proteome</keyword>
<dbReference type="Gene3D" id="3.40.50.2000">
    <property type="entry name" value="Glycogen Phosphorylase B"/>
    <property type="match status" value="2"/>
</dbReference>
<keyword evidence="3" id="KW-0808">Transferase</keyword>
<dbReference type="Gramene" id="KFK24818">
    <property type="protein sequence ID" value="KFK24818"/>
    <property type="gene ID" value="AALP_AA8G028700"/>
</dbReference>
<gene>
    <name evidence="5" type="ordered locus">AALP_Aa8g028700</name>
</gene>
<dbReference type="eggNOG" id="KOG1192">
    <property type="taxonomic scope" value="Eukaryota"/>
</dbReference>
<protein>
    <recommendedName>
        <fullName evidence="4">Glycosyltransferase N-terminal domain-containing protein</fullName>
    </recommendedName>
</protein>
<dbReference type="AlphaFoldDB" id="A0A087G4L6"/>
<evidence type="ECO:0000313" key="5">
    <source>
        <dbReference type="EMBL" id="KFK24818.1"/>
    </source>
</evidence>
<dbReference type="EMBL" id="CM002876">
    <property type="protein sequence ID" value="KFK24818.1"/>
    <property type="molecule type" value="Genomic_DNA"/>
</dbReference>
<proteinExistence type="inferred from homology"/>
<evidence type="ECO:0000313" key="6">
    <source>
        <dbReference type="Proteomes" id="UP000029120"/>
    </source>
</evidence>
<feature type="domain" description="Glycosyltransferase N-terminal" evidence="4">
    <location>
        <begin position="11"/>
        <end position="246"/>
    </location>
</feature>
<dbReference type="CDD" id="cd03784">
    <property type="entry name" value="GT1_Gtf-like"/>
    <property type="match status" value="1"/>
</dbReference>
<comment type="similarity">
    <text evidence="1">Belongs to the UDP-glycosyltransferase family.</text>
</comment>
<evidence type="ECO:0000256" key="3">
    <source>
        <dbReference type="ARBA" id="ARBA00022679"/>
    </source>
</evidence>
<dbReference type="FunFam" id="3.40.50.2000:FF:000064">
    <property type="entry name" value="Glycosyltransferase"/>
    <property type="match status" value="1"/>
</dbReference>
<accession>A0A087G4L6</accession>
<keyword evidence="2" id="KW-0328">Glycosyltransferase</keyword>
<dbReference type="SUPFAM" id="SSF53756">
    <property type="entry name" value="UDP-Glycosyltransferase/glycogen phosphorylase"/>
    <property type="match status" value="1"/>
</dbReference>
<dbReference type="PANTHER" id="PTHR48047:SF209">
    <property type="entry name" value="UDP-GLYCOSYLTRANSFERASE 89A2"/>
    <property type="match status" value="1"/>
</dbReference>
<organism evidence="5 6">
    <name type="scientific">Arabis alpina</name>
    <name type="common">Alpine rock-cress</name>
    <dbReference type="NCBI Taxonomy" id="50452"/>
    <lineage>
        <taxon>Eukaryota</taxon>
        <taxon>Viridiplantae</taxon>
        <taxon>Streptophyta</taxon>
        <taxon>Embryophyta</taxon>
        <taxon>Tracheophyta</taxon>
        <taxon>Spermatophyta</taxon>
        <taxon>Magnoliopsida</taxon>
        <taxon>eudicotyledons</taxon>
        <taxon>Gunneridae</taxon>
        <taxon>Pentapetalae</taxon>
        <taxon>rosids</taxon>
        <taxon>malvids</taxon>
        <taxon>Brassicales</taxon>
        <taxon>Brassicaceae</taxon>
        <taxon>Arabideae</taxon>
        <taxon>Arabis</taxon>
    </lineage>
</organism>
<dbReference type="InterPro" id="IPR002213">
    <property type="entry name" value="UDP_glucos_trans"/>
</dbReference>
<reference evidence="6" key="1">
    <citation type="journal article" date="2015" name="Nat. Plants">
        <title>Genome expansion of Arabis alpina linked with retrotransposition and reduced symmetric DNA methylation.</title>
        <authorList>
            <person name="Willing E.M."/>
            <person name="Rawat V."/>
            <person name="Mandakova T."/>
            <person name="Maumus F."/>
            <person name="James G.V."/>
            <person name="Nordstroem K.J."/>
            <person name="Becker C."/>
            <person name="Warthmann N."/>
            <person name="Chica C."/>
            <person name="Szarzynska B."/>
            <person name="Zytnicki M."/>
            <person name="Albani M.C."/>
            <person name="Kiefer C."/>
            <person name="Bergonzi S."/>
            <person name="Castaings L."/>
            <person name="Mateos J.L."/>
            <person name="Berns M.C."/>
            <person name="Bujdoso N."/>
            <person name="Piofczyk T."/>
            <person name="de Lorenzo L."/>
            <person name="Barrero-Sicilia C."/>
            <person name="Mateos I."/>
            <person name="Piednoel M."/>
            <person name="Hagmann J."/>
            <person name="Chen-Min-Tao R."/>
            <person name="Iglesias-Fernandez R."/>
            <person name="Schuster S.C."/>
            <person name="Alonso-Blanco C."/>
            <person name="Roudier F."/>
            <person name="Carbonero P."/>
            <person name="Paz-Ares J."/>
            <person name="Davis S.J."/>
            <person name="Pecinka A."/>
            <person name="Quesneville H."/>
            <person name="Colot V."/>
            <person name="Lysak M.A."/>
            <person name="Weigel D."/>
            <person name="Coupland G."/>
            <person name="Schneeberger K."/>
        </authorList>
    </citation>
    <scope>NUCLEOTIDE SEQUENCE [LARGE SCALE GENOMIC DNA]</scope>
    <source>
        <strain evidence="6">cv. Pajares</strain>
    </source>
</reference>
<dbReference type="PANTHER" id="PTHR48047">
    <property type="entry name" value="GLYCOSYLTRANSFERASE"/>
    <property type="match status" value="1"/>
</dbReference>
<name>A0A087G4L6_ARAAL</name>
<sequence>MMPESSSQPHIMVFPFPAQGHLLPLLDLTHQLCLRGVKISIIITPKNLQFLSPLLSTHPSSVTSVVFPFPPHPSLPPGVENVKDIGNSGNLPIMTALRHLREPITLWFRSHTNPPIALISDFFLGWTFDLCNQIGIPRFAFFSSGAYLASVLQFCYDNIDIVRSTDPIRFSDLPNAPIFKEEHLPSVIRRSLKSSSSDFEVFKSESSMNFLSYGCVFNTVECLEEEFMEYVKVRVGHDRVFGVGPLCSIGLAPVGAGLSHPLLSWLDGCPDRSVVYICFGSQKVLTEDQCDALALGLEKSMTRFVWVVKEDPIPEGFEDRVAGRGMVVRGWAPQVAVLRHVAVGGFLSHCGWNSVLEGITSGVTILGWPMEADQFVNARLLVENLGVAVWVCEGTETVPDSDKLGRVIAETMGECGRQVGARAEEMQRKTVVATGTKGSSFVDLERLVKEFGLL</sequence>
<evidence type="ECO:0000256" key="1">
    <source>
        <dbReference type="ARBA" id="ARBA00009995"/>
    </source>
</evidence>
<dbReference type="InterPro" id="IPR058980">
    <property type="entry name" value="Glyco_transf_N"/>
</dbReference>